<dbReference type="PANTHER" id="PTHR42951">
    <property type="entry name" value="METALLO-BETA-LACTAMASE DOMAIN-CONTAINING"/>
    <property type="match status" value="1"/>
</dbReference>
<dbReference type="PANTHER" id="PTHR42951:SF17">
    <property type="entry name" value="METALLO-BETA-LACTAMASE DOMAIN-CONTAINING PROTEIN"/>
    <property type="match status" value="1"/>
</dbReference>
<keyword evidence="2" id="KW-0378">Hydrolase</keyword>
<keyword evidence="3" id="KW-1185">Reference proteome</keyword>
<dbReference type="OrthoDB" id="7253658at2"/>
<protein>
    <submittedName>
        <fullName evidence="2">MBL fold metallo-hydrolase</fullName>
    </submittedName>
</protein>
<dbReference type="InterPro" id="IPR001279">
    <property type="entry name" value="Metallo-B-lactamas"/>
</dbReference>
<gene>
    <name evidence="2" type="ORF">DM194_17445</name>
</gene>
<name>A0A2U9S9I3_9PROT</name>
<accession>A0A2U9S9I3</accession>
<dbReference type="InterPro" id="IPR050855">
    <property type="entry name" value="NDM-1-like"/>
</dbReference>
<dbReference type="EMBL" id="CP029831">
    <property type="protein sequence ID" value="AWU96102.1"/>
    <property type="molecule type" value="Genomic_DNA"/>
</dbReference>
<proteinExistence type="predicted"/>
<evidence type="ECO:0000313" key="3">
    <source>
        <dbReference type="Proteomes" id="UP000249605"/>
    </source>
</evidence>
<dbReference type="SMART" id="SM00849">
    <property type="entry name" value="Lactamase_B"/>
    <property type="match status" value="1"/>
</dbReference>
<feature type="domain" description="Metallo-beta-lactamase" evidence="1">
    <location>
        <begin position="39"/>
        <end position="252"/>
    </location>
</feature>
<dbReference type="InterPro" id="IPR036866">
    <property type="entry name" value="RibonucZ/Hydroxyglut_hydro"/>
</dbReference>
<dbReference type="CDD" id="cd07721">
    <property type="entry name" value="yflN-like_MBL-fold"/>
    <property type="match status" value="1"/>
</dbReference>
<evidence type="ECO:0000259" key="1">
    <source>
        <dbReference type="SMART" id="SM00849"/>
    </source>
</evidence>
<dbReference type="KEGG" id="azm:DM194_17445"/>
<dbReference type="Gene3D" id="3.60.15.10">
    <property type="entry name" value="Ribonuclease Z/Hydroxyacylglutathione hydrolase-like"/>
    <property type="match status" value="1"/>
</dbReference>
<sequence>MASQIPLSEDSSAIDPALDALRNDHTHEIAPDLAYRRLGIVNVVFWGPPGAGDREWVLIDAGLMGTKGFIRAAAAERFGRDSRPAAIVMTHGHFDHVGVLEDLAEEWDAPVYAHPLEHPYLNGQAAYPPGDPSVGGGAMAALARFYPRKPVNVGPRLRSLPEDRSVPVMPGWRWVHTPGHSVGHVSFWRERDRSMIVGDAFVTTGQESAYAVAVQRAEMHGPPMYFTVEWDKARESVAKLAALEPELVITGHGEPMRGAEMRTALHRLADEFDRIAIPRRGIYLEKPARAEDGTAYCGPEG</sequence>
<dbReference type="Proteomes" id="UP000249605">
    <property type="component" value="Plasmid unnamed7"/>
</dbReference>
<evidence type="ECO:0000313" key="2">
    <source>
        <dbReference type="EMBL" id="AWU96102.1"/>
    </source>
</evidence>
<dbReference type="Pfam" id="PF00753">
    <property type="entry name" value="Lactamase_B"/>
    <property type="match status" value="1"/>
</dbReference>
<dbReference type="AlphaFoldDB" id="A0A2U9S9I3"/>
<organism evidence="2 3">
    <name type="scientific">Azospirillum ramasamyi</name>
    <dbReference type="NCBI Taxonomy" id="682998"/>
    <lineage>
        <taxon>Bacteria</taxon>
        <taxon>Pseudomonadati</taxon>
        <taxon>Pseudomonadota</taxon>
        <taxon>Alphaproteobacteria</taxon>
        <taxon>Rhodospirillales</taxon>
        <taxon>Azospirillaceae</taxon>
        <taxon>Azospirillum</taxon>
    </lineage>
</organism>
<dbReference type="GO" id="GO:0016787">
    <property type="term" value="F:hydrolase activity"/>
    <property type="evidence" value="ECO:0007669"/>
    <property type="project" value="UniProtKB-KW"/>
</dbReference>
<dbReference type="RefSeq" id="WP_111068850.1">
    <property type="nucleotide sequence ID" value="NZ_CP029831.1"/>
</dbReference>
<keyword evidence="2" id="KW-0614">Plasmid</keyword>
<geneLocation type="plasmid" evidence="2 3">
    <name>unnamed7</name>
</geneLocation>
<reference evidence="2 3" key="1">
    <citation type="submission" date="2018-06" db="EMBL/GenBank/DDBJ databases">
        <title>Complete genome sequencing of Azospirillum sp. M2T2B2.</title>
        <authorList>
            <person name="Heo J."/>
            <person name="Kim S.-J."/>
            <person name="Kwon S.-W."/>
            <person name="Anandham R."/>
        </authorList>
    </citation>
    <scope>NUCLEOTIDE SEQUENCE [LARGE SCALE GENOMIC DNA]</scope>
    <source>
        <strain evidence="2 3">M2T2B2</strain>
        <plasmid evidence="2 3">unnamed7</plasmid>
    </source>
</reference>
<dbReference type="SUPFAM" id="SSF56281">
    <property type="entry name" value="Metallo-hydrolase/oxidoreductase"/>
    <property type="match status" value="1"/>
</dbReference>